<organism evidence="1 2">
    <name type="scientific">Gracilinema caldarium (strain ATCC 51460 / DSM 7334 / H1)</name>
    <name type="common">Treponema caldarium</name>
    <dbReference type="NCBI Taxonomy" id="744872"/>
    <lineage>
        <taxon>Bacteria</taxon>
        <taxon>Pseudomonadati</taxon>
        <taxon>Spirochaetota</taxon>
        <taxon>Spirochaetia</taxon>
        <taxon>Spirochaetales</taxon>
        <taxon>Breznakiellaceae</taxon>
        <taxon>Gracilinema</taxon>
    </lineage>
</organism>
<dbReference type="RefSeq" id="WP_013969212.1">
    <property type="nucleotide sequence ID" value="NC_015732.1"/>
</dbReference>
<accession>F8F306</accession>
<dbReference type="AlphaFoldDB" id="F8F306"/>
<protein>
    <recommendedName>
        <fullName evidence="3">RiboL-PSP-HEPN domain-containing protein</fullName>
    </recommendedName>
</protein>
<dbReference type="KEGG" id="scd:Spica_1772"/>
<evidence type="ECO:0008006" key="3">
    <source>
        <dbReference type="Google" id="ProtNLM"/>
    </source>
</evidence>
<name>F8F306_GRAC1</name>
<evidence type="ECO:0000313" key="2">
    <source>
        <dbReference type="Proteomes" id="UP000000503"/>
    </source>
</evidence>
<dbReference type="eggNOG" id="ENOG50335RH">
    <property type="taxonomic scope" value="Bacteria"/>
</dbReference>
<gene>
    <name evidence="1" type="ordered locus">Spica_1772</name>
</gene>
<dbReference type="EMBL" id="CP002868">
    <property type="protein sequence ID" value="AEJ19914.1"/>
    <property type="molecule type" value="Genomic_DNA"/>
</dbReference>
<dbReference type="Proteomes" id="UP000000503">
    <property type="component" value="Chromosome"/>
</dbReference>
<dbReference type="STRING" id="744872.Spica_1772"/>
<dbReference type="HOGENOM" id="CLU_1155973_0_0_12"/>
<evidence type="ECO:0000313" key="1">
    <source>
        <dbReference type="EMBL" id="AEJ19914.1"/>
    </source>
</evidence>
<proteinExistence type="predicted"/>
<keyword evidence="2" id="KW-1185">Reference proteome</keyword>
<dbReference type="OrthoDB" id="3035407at2"/>
<sequence>MPTKIYRYHVENLRKIELTINHISRLARNTIASRDPENSLLSLLRLYSFLIGAWAETRLKKLLNEERGFCDADRNEILTVATQMDQWKLTIEKAFRNHYGLKKAELNNVSLGETAAARFNVLNKIINEDLRILIEIRNKLAHGQWIYPFNSEGTAIEQDKYRLINQENLQSLQFKYALVKHLADTVHDLVVSKATFERDFDAHFKQLNQVKINLERKKYSDYEDMLIKRRIESRRKTKLT</sequence>
<reference evidence="2" key="1">
    <citation type="journal article" date="2013" name="Stand. Genomic Sci.">
        <title>Genome sequence of the thermophilic fresh-water bacterium Spirochaeta caldaria type strain (H1(T)), reclassification of Spirochaeta caldaria, Spirochaeta stenostrepta, and Spirochaeta zuelzerae in the genus Treponema as Treponema caldaria comb. nov., Treponema stenostrepta comb. nov., and Treponema zuelzerae comb. nov., and emendation of the genus Treponema.</title>
        <authorList>
            <person name="Abt B."/>
            <person name="Goker M."/>
            <person name="Scheuner C."/>
            <person name="Han C."/>
            <person name="Lu M."/>
            <person name="Misra M."/>
            <person name="Lapidus A."/>
            <person name="Nolan M."/>
            <person name="Lucas S."/>
            <person name="Hammon N."/>
            <person name="Deshpande S."/>
            <person name="Cheng J.F."/>
            <person name="Tapia R."/>
            <person name="Goodwin L.A."/>
            <person name="Pitluck S."/>
            <person name="Liolios K."/>
            <person name="Pagani I."/>
            <person name="Ivanova N."/>
            <person name="Mavromatis K."/>
            <person name="Mikhailova N."/>
            <person name="Huntemann M."/>
            <person name="Pati A."/>
            <person name="Chen A."/>
            <person name="Palaniappan K."/>
            <person name="Land M."/>
            <person name="Hauser L."/>
            <person name="Jeffries C.D."/>
            <person name="Rohde M."/>
            <person name="Spring S."/>
            <person name="Gronow S."/>
            <person name="Detter J.C."/>
            <person name="Bristow J."/>
            <person name="Eisen J.A."/>
            <person name="Markowitz V."/>
            <person name="Hugenholtz P."/>
            <person name="Kyrpides N.C."/>
            <person name="Woyke T."/>
            <person name="Klenk H.P."/>
        </authorList>
    </citation>
    <scope>NUCLEOTIDE SEQUENCE</scope>
    <source>
        <strain evidence="2">ATCC 51460 / DSM 7334 / H1</strain>
    </source>
</reference>